<dbReference type="STRING" id="667725.A0A0L0FJK4"/>
<proteinExistence type="inferred from homology"/>
<dbReference type="GO" id="GO:0006281">
    <property type="term" value="P:DNA repair"/>
    <property type="evidence" value="ECO:0007669"/>
    <property type="project" value="UniProtKB-KW"/>
</dbReference>
<dbReference type="OrthoDB" id="2500381at2759"/>
<dbReference type="GO" id="GO:0003677">
    <property type="term" value="F:DNA binding"/>
    <property type="evidence" value="ECO:0007669"/>
    <property type="project" value="UniProtKB-KW"/>
</dbReference>
<reference evidence="7 8" key="1">
    <citation type="submission" date="2011-02" db="EMBL/GenBank/DDBJ databases">
        <title>The Genome Sequence of Sphaeroforma arctica JP610.</title>
        <authorList>
            <consortium name="The Broad Institute Genome Sequencing Platform"/>
            <person name="Russ C."/>
            <person name="Cuomo C."/>
            <person name="Young S.K."/>
            <person name="Zeng Q."/>
            <person name="Gargeya S."/>
            <person name="Alvarado L."/>
            <person name="Berlin A."/>
            <person name="Chapman S.B."/>
            <person name="Chen Z."/>
            <person name="Freedman E."/>
            <person name="Gellesch M."/>
            <person name="Goldberg J."/>
            <person name="Griggs A."/>
            <person name="Gujja S."/>
            <person name="Heilman E."/>
            <person name="Heiman D."/>
            <person name="Howarth C."/>
            <person name="Mehta T."/>
            <person name="Neiman D."/>
            <person name="Pearson M."/>
            <person name="Roberts A."/>
            <person name="Saif S."/>
            <person name="Shea T."/>
            <person name="Shenoy N."/>
            <person name="Sisk P."/>
            <person name="Stolte C."/>
            <person name="Sykes S."/>
            <person name="White J."/>
            <person name="Yandava C."/>
            <person name="Burger G."/>
            <person name="Gray M.W."/>
            <person name="Holland P.W.H."/>
            <person name="King N."/>
            <person name="Lang F.B.F."/>
            <person name="Roger A.J."/>
            <person name="Ruiz-Trillo I."/>
            <person name="Haas B."/>
            <person name="Nusbaum C."/>
            <person name="Birren B."/>
        </authorList>
    </citation>
    <scope>NUCLEOTIDE SEQUENCE [LARGE SCALE GENOMIC DNA]</scope>
    <source>
        <strain evidence="7 8">JP610</strain>
    </source>
</reference>
<dbReference type="Gene3D" id="1.20.5.4980">
    <property type="match status" value="1"/>
</dbReference>
<evidence type="ECO:0000256" key="5">
    <source>
        <dbReference type="ARBA" id="ARBA00023204"/>
    </source>
</evidence>
<dbReference type="GO" id="GO:0046982">
    <property type="term" value="F:protein heterodimerization activity"/>
    <property type="evidence" value="ECO:0007669"/>
    <property type="project" value="InterPro"/>
</dbReference>
<keyword evidence="4" id="KW-0238">DNA-binding</keyword>
<evidence type="ECO:0000256" key="6">
    <source>
        <dbReference type="ARBA" id="ARBA00023242"/>
    </source>
</evidence>
<dbReference type="Gene3D" id="6.10.130.30">
    <property type="match status" value="1"/>
</dbReference>
<dbReference type="Pfam" id="PF09415">
    <property type="entry name" value="CENP-X"/>
    <property type="match status" value="1"/>
</dbReference>
<dbReference type="GO" id="GO:0000712">
    <property type="term" value="P:resolution of meiotic recombination intermediates"/>
    <property type="evidence" value="ECO:0007669"/>
    <property type="project" value="TreeGrafter"/>
</dbReference>
<dbReference type="GO" id="GO:0071821">
    <property type="term" value="C:FANCM-MHF complex"/>
    <property type="evidence" value="ECO:0007669"/>
    <property type="project" value="TreeGrafter"/>
</dbReference>
<comment type="similarity">
    <text evidence="2">Belongs to the CENP-X/MHF2 family.</text>
</comment>
<evidence type="ECO:0000313" key="8">
    <source>
        <dbReference type="Proteomes" id="UP000054560"/>
    </source>
</evidence>
<dbReference type="GeneID" id="25911791"/>
<keyword evidence="5" id="KW-0234">DNA repair</keyword>
<dbReference type="PANTHER" id="PTHR28680:SF1">
    <property type="entry name" value="CENTROMERE PROTEIN X"/>
    <property type="match status" value="1"/>
</dbReference>
<evidence type="ECO:0008006" key="9">
    <source>
        <dbReference type="Google" id="ProtNLM"/>
    </source>
</evidence>
<evidence type="ECO:0000256" key="2">
    <source>
        <dbReference type="ARBA" id="ARBA00009359"/>
    </source>
</evidence>
<evidence type="ECO:0000256" key="3">
    <source>
        <dbReference type="ARBA" id="ARBA00022763"/>
    </source>
</evidence>
<dbReference type="SUPFAM" id="SSF47113">
    <property type="entry name" value="Histone-fold"/>
    <property type="match status" value="1"/>
</dbReference>
<dbReference type="AlphaFoldDB" id="A0A0L0FJK4"/>
<accession>A0A0L0FJK4</accession>
<keyword evidence="3" id="KW-0227">DNA damage</keyword>
<dbReference type="RefSeq" id="XP_014150105.1">
    <property type="nucleotide sequence ID" value="XM_014294630.1"/>
</dbReference>
<dbReference type="CDD" id="cd22921">
    <property type="entry name" value="HFD_CENP-X"/>
    <property type="match status" value="1"/>
</dbReference>
<name>A0A0L0FJK4_9EUKA</name>
<organism evidence="7 8">
    <name type="scientific">Sphaeroforma arctica JP610</name>
    <dbReference type="NCBI Taxonomy" id="667725"/>
    <lineage>
        <taxon>Eukaryota</taxon>
        <taxon>Ichthyosporea</taxon>
        <taxon>Ichthyophonida</taxon>
        <taxon>Sphaeroforma</taxon>
    </lineage>
</organism>
<dbReference type="eggNOG" id="ENOG502SDJ8">
    <property type="taxonomic scope" value="Eukaryota"/>
</dbReference>
<keyword evidence="8" id="KW-1185">Reference proteome</keyword>
<keyword evidence="6" id="KW-0539">Nucleus</keyword>
<dbReference type="EMBL" id="KQ243206">
    <property type="protein sequence ID" value="KNC76203.1"/>
    <property type="molecule type" value="Genomic_DNA"/>
</dbReference>
<dbReference type="GO" id="GO:0051382">
    <property type="term" value="P:kinetochore assembly"/>
    <property type="evidence" value="ECO:0007669"/>
    <property type="project" value="InterPro"/>
</dbReference>
<dbReference type="Proteomes" id="UP000054560">
    <property type="component" value="Unassembled WGS sequence"/>
</dbReference>
<protein>
    <recommendedName>
        <fullName evidence="9">Centromere protein X</fullName>
    </recommendedName>
</protein>
<dbReference type="InterPro" id="IPR018552">
    <property type="entry name" value="CENP-X"/>
</dbReference>
<evidence type="ECO:0000313" key="7">
    <source>
        <dbReference type="EMBL" id="KNC76203.1"/>
    </source>
</evidence>
<comment type="subcellular location">
    <subcellularLocation>
        <location evidence="1">Nucleus</location>
    </subcellularLocation>
</comment>
<sequence>MADDPTHFKPKTIQKLLELRFKQDKTRVSSEAQQMTAELLRLFVSEAIHRSVANAAAEGDTLVEPCHLEAAVPQLLLDF</sequence>
<dbReference type="GO" id="GO:0031297">
    <property type="term" value="P:replication fork processing"/>
    <property type="evidence" value="ECO:0007669"/>
    <property type="project" value="TreeGrafter"/>
</dbReference>
<evidence type="ECO:0000256" key="4">
    <source>
        <dbReference type="ARBA" id="ARBA00023125"/>
    </source>
</evidence>
<dbReference type="PANTHER" id="PTHR28680">
    <property type="entry name" value="CENTROMERE PROTEIN X"/>
    <property type="match status" value="1"/>
</dbReference>
<evidence type="ECO:0000256" key="1">
    <source>
        <dbReference type="ARBA" id="ARBA00004123"/>
    </source>
</evidence>
<gene>
    <name evidence="7" type="ORF">SARC_11287</name>
</gene>
<dbReference type="InterPro" id="IPR009072">
    <property type="entry name" value="Histone-fold"/>
</dbReference>